<protein>
    <submittedName>
        <fullName evidence="1">Uncharacterized protein</fullName>
    </submittedName>
</protein>
<evidence type="ECO:0000313" key="1">
    <source>
        <dbReference type="EMBL" id="CAB0001375.1"/>
    </source>
</evidence>
<gene>
    <name evidence="1" type="ORF">NTEN_LOCUS7162</name>
</gene>
<proteinExistence type="predicted"/>
<evidence type="ECO:0000313" key="2">
    <source>
        <dbReference type="Proteomes" id="UP000479000"/>
    </source>
</evidence>
<dbReference type="Proteomes" id="UP000479000">
    <property type="component" value="Unassembled WGS sequence"/>
</dbReference>
<reference evidence="1 2" key="1">
    <citation type="submission" date="2020-02" db="EMBL/GenBank/DDBJ databases">
        <authorList>
            <person name="Ferguson B K."/>
        </authorList>
    </citation>
    <scope>NUCLEOTIDE SEQUENCE [LARGE SCALE GENOMIC DNA]</scope>
</reference>
<organism evidence="1 2">
    <name type="scientific">Nesidiocoris tenuis</name>
    <dbReference type="NCBI Taxonomy" id="355587"/>
    <lineage>
        <taxon>Eukaryota</taxon>
        <taxon>Metazoa</taxon>
        <taxon>Ecdysozoa</taxon>
        <taxon>Arthropoda</taxon>
        <taxon>Hexapoda</taxon>
        <taxon>Insecta</taxon>
        <taxon>Pterygota</taxon>
        <taxon>Neoptera</taxon>
        <taxon>Paraneoptera</taxon>
        <taxon>Hemiptera</taxon>
        <taxon>Heteroptera</taxon>
        <taxon>Panheteroptera</taxon>
        <taxon>Cimicomorpha</taxon>
        <taxon>Miridae</taxon>
        <taxon>Dicyphina</taxon>
        <taxon>Nesidiocoris</taxon>
    </lineage>
</organism>
<dbReference type="AlphaFoldDB" id="A0A6H5GFI0"/>
<sequence length="85" mass="9476">MKNSTYPFTRQLVGQGRDLGGRYSTTGKSWMLCYTNSIFRSSISIFVSLPTLYGSSQHPGIVIEVSLHPLTNYEKITGYAYALCT</sequence>
<accession>A0A6H5GFI0</accession>
<name>A0A6H5GFI0_9HEMI</name>
<dbReference type="EMBL" id="CADCXU010010540">
    <property type="protein sequence ID" value="CAB0001375.1"/>
    <property type="molecule type" value="Genomic_DNA"/>
</dbReference>
<keyword evidence="2" id="KW-1185">Reference proteome</keyword>